<dbReference type="SUPFAM" id="SSF53927">
    <property type="entry name" value="Cytidine deaminase-like"/>
    <property type="match status" value="1"/>
</dbReference>
<keyword evidence="4 10" id="KW-0808">Transferase</keyword>
<evidence type="ECO:0000256" key="3">
    <source>
        <dbReference type="ARBA" id="ARBA00007667"/>
    </source>
</evidence>
<accession>Q83GZ1</accession>
<organism evidence="12 13">
    <name type="scientific">Tropheryma whipplei (strain Twist)</name>
    <name type="common">Whipple's bacillus</name>
    <dbReference type="NCBI Taxonomy" id="203267"/>
    <lineage>
        <taxon>Bacteria</taxon>
        <taxon>Bacillati</taxon>
        <taxon>Actinomycetota</taxon>
        <taxon>Actinomycetes</taxon>
        <taxon>Micrococcales</taxon>
        <taxon>Tropherymataceae</taxon>
        <taxon>Tropheryma</taxon>
    </lineage>
</organism>
<dbReference type="STRING" id="203267.TWT_084"/>
<keyword evidence="7 10" id="KW-0511">Multifunctional enzyme</keyword>
<keyword evidence="13" id="KW-1185">Reference proteome</keyword>
<dbReference type="PROSITE" id="PS51855">
    <property type="entry name" value="MGS"/>
    <property type="match status" value="1"/>
</dbReference>
<evidence type="ECO:0000256" key="6">
    <source>
        <dbReference type="ARBA" id="ARBA00022801"/>
    </source>
</evidence>
<dbReference type="SMART" id="SM00798">
    <property type="entry name" value="AICARFT_IMPCHas"/>
    <property type="match status" value="1"/>
</dbReference>
<evidence type="ECO:0000256" key="5">
    <source>
        <dbReference type="ARBA" id="ARBA00022755"/>
    </source>
</evidence>
<evidence type="ECO:0000256" key="4">
    <source>
        <dbReference type="ARBA" id="ARBA00022679"/>
    </source>
</evidence>
<comment type="pathway">
    <text evidence="2 10">Purine metabolism; IMP biosynthesis via de novo pathway; 5-formamido-1-(5-phospho-D-ribosyl)imidazole-4-carboxamide from 5-amino-1-(5-phospho-D-ribosyl)imidazole-4-carboxamide (10-formyl THF route): step 1/1.</text>
</comment>
<dbReference type="SUPFAM" id="SSF52335">
    <property type="entry name" value="Methylglyoxal synthase-like"/>
    <property type="match status" value="1"/>
</dbReference>
<dbReference type="Pfam" id="PF02142">
    <property type="entry name" value="MGS"/>
    <property type="match status" value="1"/>
</dbReference>
<dbReference type="FunFam" id="3.40.140.20:FF:000001">
    <property type="entry name" value="Bifunctional purine biosynthesis protein PurH"/>
    <property type="match status" value="1"/>
</dbReference>
<keyword evidence="5 10" id="KW-0658">Purine biosynthesis</keyword>
<evidence type="ECO:0000256" key="10">
    <source>
        <dbReference type="HAMAP-Rule" id="MF_00139"/>
    </source>
</evidence>
<dbReference type="eggNOG" id="COG0138">
    <property type="taxonomic scope" value="Bacteria"/>
</dbReference>
<dbReference type="GO" id="GO:0006189">
    <property type="term" value="P:'de novo' IMP biosynthetic process"/>
    <property type="evidence" value="ECO:0007669"/>
    <property type="project" value="UniProtKB-UniRule"/>
</dbReference>
<evidence type="ECO:0000256" key="2">
    <source>
        <dbReference type="ARBA" id="ARBA00004954"/>
    </source>
</evidence>
<dbReference type="EMBL" id="AE014184">
    <property type="protein sequence ID" value="AAO44181.1"/>
    <property type="molecule type" value="Genomic_DNA"/>
</dbReference>
<dbReference type="GO" id="GO:0005829">
    <property type="term" value="C:cytosol"/>
    <property type="evidence" value="ECO:0007669"/>
    <property type="project" value="TreeGrafter"/>
</dbReference>
<dbReference type="InterPro" id="IPR011607">
    <property type="entry name" value="MGS-like_dom"/>
</dbReference>
<protein>
    <recommendedName>
        <fullName evidence="10">Bifunctional purine biosynthesis protein PurH</fullName>
    </recommendedName>
    <domain>
        <recommendedName>
            <fullName evidence="10">Phosphoribosylaminoimidazolecarboxamide formyltransferase</fullName>
            <ecNumber evidence="10">2.1.2.3</ecNumber>
        </recommendedName>
        <alternativeName>
            <fullName evidence="10">AICAR transformylase</fullName>
        </alternativeName>
    </domain>
    <domain>
        <recommendedName>
            <fullName evidence="10">IMP cyclohydrolase</fullName>
            <ecNumber evidence="10">3.5.4.10</ecNumber>
        </recommendedName>
        <alternativeName>
            <fullName evidence="10">ATIC</fullName>
        </alternativeName>
        <alternativeName>
            <fullName evidence="10">IMP synthase</fullName>
        </alternativeName>
        <alternativeName>
            <fullName evidence="10">Inosinicase</fullName>
        </alternativeName>
    </domain>
</protein>
<dbReference type="Pfam" id="PF01808">
    <property type="entry name" value="AICARFT_IMPCHas"/>
    <property type="match status" value="1"/>
</dbReference>
<dbReference type="InterPro" id="IPR024051">
    <property type="entry name" value="AICAR_Tfase_dup_dom_sf"/>
</dbReference>
<evidence type="ECO:0000259" key="11">
    <source>
        <dbReference type="PROSITE" id="PS51855"/>
    </source>
</evidence>
<name>Q83GZ1_TROWT</name>
<dbReference type="HOGENOM" id="CLU_016316_5_2_11"/>
<dbReference type="NCBIfam" id="NF002049">
    <property type="entry name" value="PRK00881.1"/>
    <property type="match status" value="1"/>
</dbReference>
<evidence type="ECO:0000313" key="12">
    <source>
        <dbReference type="EMBL" id="AAO44181.1"/>
    </source>
</evidence>
<dbReference type="PANTHER" id="PTHR11692:SF0">
    <property type="entry name" value="BIFUNCTIONAL PURINE BIOSYNTHESIS PROTEIN ATIC"/>
    <property type="match status" value="1"/>
</dbReference>
<gene>
    <name evidence="10 12" type="primary">purH</name>
    <name evidence="12" type="ordered locus">TWT_084</name>
</gene>
<dbReference type="AlphaFoldDB" id="Q83GZ1"/>
<dbReference type="FunFam" id="3.40.50.1380:FF:000001">
    <property type="entry name" value="Bifunctional purine biosynthesis protein PurH"/>
    <property type="match status" value="1"/>
</dbReference>
<proteinExistence type="inferred from homology"/>
<evidence type="ECO:0000313" key="13">
    <source>
        <dbReference type="Proteomes" id="UP000002200"/>
    </source>
</evidence>
<dbReference type="Proteomes" id="UP000002200">
    <property type="component" value="Chromosome"/>
</dbReference>
<dbReference type="PIRSF" id="PIRSF000414">
    <property type="entry name" value="AICARFT_IMPCHas"/>
    <property type="match status" value="1"/>
</dbReference>
<dbReference type="EC" id="3.5.4.10" evidence="10"/>
<reference evidence="12 13" key="1">
    <citation type="journal article" date="2003" name="Genome Res.">
        <title>Tropheryma whipplei twist: a human pathogenic Actinobacteria with a reduced genome.</title>
        <authorList>
            <person name="Raoult D."/>
            <person name="Ogata H."/>
            <person name="Audic S."/>
            <person name="Robert C."/>
            <person name="Suhre K."/>
            <person name="Drancourt M."/>
            <person name="Claverie J.-M."/>
        </authorList>
    </citation>
    <scope>NUCLEOTIDE SEQUENCE [LARGE SCALE GENOMIC DNA]</scope>
    <source>
        <strain evidence="12 13">Twist</strain>
    </source>
</reference>
<dbReference type="RefSeq" id="WP_011096059.1">
    <property type="nucleotide sequence ID" value="NC_004572.3"/>
</dbReference>
<dbReference type="GeneID" id="67387868"/>
<comment type="pathway">
    <text evidence="1 10">Purine metabolism; IMP biosynthesis via de novo pathway; IMP from 5-formamido-1-(5-phospho-D-ribosyl)imidazole-4-carboxamide: step 1/1.</text>
</comment>
<dbReference type="KEGG" id="twh:TWT_084"/>
<evidence type="ECO:0000256" key="8">
    <source>
        <dbReference type="ARBA" id="ARBA00050488"/>
    </source>
</evidence>
<dbReference type="SMART" id="SM00851">
    <property type="entry name" value="MGS"/>
    <property type="match status" value="1"/>
</dbReference>
<comment type="catalytic activity">
    <reaction evidence="9 10">
        <text>IMP + H2O = 5-formamido-1-(5-phospho-D-ribosyl)imidazole-4-carboxamide</text>
        <dbReference type="Rhea" id="RHEA:18445"/>
        <dbReference type="ChEBI" id="CHEBI:15377"/>
        <dbReference type="ChEBI" id="CHEBI:58053"/>
        <dbReference type="ChEBI" id="CHEBI:58467"/>
        <dbReference type="EC" id="3.5.4.10"/>
    </reaction>
</comment>
<sequence length="542" mass="58722">MTTNIRIKRALISVSDKSGLADLAEALAAHSVKIVSTGSTAEFIRGVSIPVRDVSEVTGVGELLDGRVKTLHPKIHAPILADTTSQMHRAQLQQLGVDAFDLVVVNLYPFFEISKNSEAEFSDVIEQIDIGGSALIRAAAKNHTRVVVIVDPSDYIHVINSLERGAPSRLRHQLAIKAYSHTSEYDLHISRWLSERFYKHTLYSSSDSVGDVCDNNLDSNDHFVELRGKKLGDLRYGENSHQKASLYLSCKESVPQLGLASAALLGGKQMSYNNYLDADVASRIVNSFDLPTVSFVKHGNPCGIASNIEVAIACRNAHECDPTSAFGGVVAVNREVTLDVATHLLPIFIEVVVAPGYDPQALQLLLKKKNLRVVELPECASYPQDQLRQISGGFLVQDADKFDHHDTFSSWTQVSGPRIFMDAGADNETLMDLEFAWKSCAFVKSNAILLAKNMASVGIGMGQVNRLDACYLAVNRAGSRSLGAVAASDAFFPFSDGLDVLINSGVKAIVQPGGSVRDNAVIAAAQQAGVTMFFTGKRHFAH</sequence>
<dbReference type="EC" id="2.1.2.3" evidence="10"/>
<comment type="similarity">
    <text evidence="3 10">Belongs to the PurH family.</text>
</comment>
<dbReference type="OrthoDB" id="9802065at2"/>
<dbReference type="Gene3D" id="3.40.140.20">
    <property type="match status" value="2"/>
</dbReference>
<dbReference type="GO" id="GO:0003937">
    <property type="term" value="F:IMP cyclohydrolase activity"/>
    <property type="evidence" value="ECO:0007669"/>
    <property type="project" value="UniProtKB-UniRule"/>
</dbReference>
<dbReference type="HAMAP" id="MF_00139">
    <property type="entry name" value="PurH"/>
    <property type="match status" value="1"/>
</dbReference>
<keyword evidence="6 10" id="KW-0378">Hydrolase</keyword>
<evidence type="ECO:0000256" key="9">
    <source>
        <dbReference type="ARBA" id="ARBA00050687"/>
    </source>
</evidence>
<dbReference type="UniPathway" id="UPA00074">
    <property type="reaction ID" value="UER00133"/>
</dbReference>
<dbReference type="InterPro" id="IPR016193">
    <property type="entry name" value="Cytidine_deaminase-like"/>
</dbReference>
<comment type="catalytic activity">
    <reaction evidence="8 10">
        <text>(6R)-10-formyltetrahydrofolate + 5-amino-1-(5-phospho-beta-D-ribosyl)imidazole-4-carboxamide = 5-formamido-1-(5-phospho-D-ribosyl)imidazole-4-carboxamide + (6S)-5,6,7,8-tetrahydrofolate</text>
        <dbReference type="Rhea" id="RHEA:22192"/>
        <dbReference type="ChEBI" id="CHEBI:57453"/>
        <dbReference type="ChEBI" id="CHEBI:58467"/>
        <dbReference type="ChEBI" id="CHEBI:58475"/>
        <dbReference type="ChEBI" id="CHEBI:195366"/>
        <dbReference type="EC" id="2.1.2.3"/>
    </reaction>
</comment>
<dbReference type="InterPro" id="IPR036914">
    <property type="entry name" value="MGS-like_dom_sf"/>
</dbReference>
<evidence type="ECO:0000256" key="7">
    <source>
        <dbReference type="ARBA" id="ARBA00023268"/>
    </source>
</evidence>
<comment type="domain">
    <text evidence="10">The IMP cyclohydrolase activity resides in the N-terminal region.</text>
</comment>
<feature type="domain" description="MGS-like" evidence="11">
    <location>
        <begin position="1"/>
        <end position="150"/>
    </location>
</feature>
<dbReference type="PANTHER" id="PTHR11692">
    <property type="entry name" value="BIFUNCTIONAL PURINE BIOSYNTHESIS PROTEIN PURH"/>
    <property type="match status" value="1"/>
</dbReference>
<evidence type="ECO:0000256" key="1">
    <source>
        <dbReference type="ARBA" id="ARBA00004844"/>
    </source>
</evidence>
<dbReference type="CDD" id="cd01421">
    <property type="entry name" value="IMPCH"/>
    <property type="match status" value="1"/>
</dbReference>
<dbReference type="GO" id="GO:0004643">
    <property type="term" value="F:phosphoribosylaminoimidazolecarboxamide formyltransferase activity"/>
    <property type="evidence" value="ECO:0007669"/>
    <property type="project" value="UniProtKB-UniRule"/>
</dbReference>
<dbReference type="InterPro" id="IPR002695">
    <property type="entry name" value="PurH-like"/>
</dbReference>
<dbReference type="Gene3D" id="3.40.50.1380">
    <property type="entry name" value="Methylglyoxal synthase-like domain"/>
    <property type="match status" value="1"/>
</dbReference>